<comment type="caution">
    <text evidence="2">The sequence shown here is derived from an EMBL/GenBank/DDBJ whole genome shotgun (WGS) entry which is preliminary data.</text>
</comment>
<keyword evidence="3" id="KW-1185">Reference proteome</keyword>
<proteinExistence type="predicted"/>
<sequence>MTIKWINAIIANKLVFDPSVHPPSQEDIDRRLAQLSDKLICNVGLLASLAGALNVIASICAFVGIGGTLLSWLITALPFNQLALYVLGGGLVGAGLMFLASEMEEQLFDAQAALTNEKESLQPIPQSECAKVLSLCAGTPEGERYRQQIIQSARHFVEAEHEMLNAWNNAAHERVAEAALYKKNEE</sequence>
<accession>A0A2R5F8P2</accession>
<dbReference type="EMBL" id="BDOQ01000008">
    <property type="protein sequence ID" value="GBG14567.1"/>
    <property type="molecule type" value="Genomic_DNA"/>
</dbReference>
<evidence type="ECO:0000313" key="3">
    <source>
        <dbReference type="Proteomes" id="UP000245081"/>
    </source>
</evidence>
<keyword evidence="1" id="KW-0812">Transmembrane</keyword>
<name>A0A2R5F8P2_9PROT</name>
<reference evidence="2 3" key="1">
    <citation type="journal article" date="2018" name="Environ. Microbiol.">
        <title>Isolation and genomic characterization of Novimethylophilus kurashikiensis gen. nov. sp. nov., a new lanthanide-dependent methylotrophic species of Methylophilaceae.</title>
        <authorList>
            <person name="Lv H."/>
            <person name="Sahin N."/>
            <person name="Tani A."/>
        </authorList>
    </citation>
    <scope>NUCLEOTIDE SEQUENCE [LARGE SCALE GENOMIC DNA]</scope>
    <source>
        <strain evidence="2 3">La2-4</strain>
    </source>
</reference>
<keyword evidence="1" id="KW-1133">Transmembrane helix</keyword>
<evidence type="ECO:0000313" key="2">
    <source>
        <dbReference type="EMBL" id="GBG14567.1"/>
    </source>
</evidence>
<feature type="transmembrane region" description="Helical" evidence="1">
    <location>
        <begin position="39"/>
        <end position="70"/>
    </location>
</feature>
<keyword evidence="2" id="KW-0436">Ligase</keyword>
<dbReference type="Proteomes" id="UP000245081">
    <property type="component" value="Unassembled WGS sequence"/>
</dbReference>
<gene>
    <name evidence="2" type="ORF">NMK_2166</name>
</gene>
<dbReference type="RefSeq" id="WP_109015756.1">
    <property type="nucleotide sequence ID" value="NZ_BDOQ01000008.1"/>
</dbReference>
<dbReference type="GO" id="GO:0016874">
    <property type="term" value="F:ligase activity"/>
    <property type="evidence" value="ECO:0007669"/>
    <property type="project" value="UniProtKB-KW"/>
</dbReference>
<evidence type="ECO:0000256" key="1">
    <source>
        <dbReference type="SAM" id="Phobius"/>
    </source>
</evidence>
<feature type="transmembrane region" description="Helical" evidence="1">
    <location>
        <begin position="82"/>
        <end position="100"/>
    </location>
</feature>
<organism evidence="2 3">
    <name type="scientific">Novimethylophilus kurashikiensis</name>
    <dbReference type="NCBI Taxonomy" id="1825523"/>
    <lineage>
        <taxon>Bacteria</taxon>
        <taxon>Pseudomonadati</taxon>
        <taxon>Pseudomonadota</taxon>
        <taxon>Betaproteobacteria</taxon>
        <taxon>Nitrosomonadales</taxon>
        <taxon>Methylophilaceae</taxon>
        <taxon>Novimethylophilus</taxon>
    </lineage>
</organism>
<dbReference type="AlphaFoldDB" id="A0A2R5F8P2"/>
<keyword evidence="1" id="KW-0472">Membrane</keyword>
<protein>
    <submittedName>
        <fullName evidence="2">UDP-N-acetylmuramoylalanine--D-glutamate ligase</fullName>
    </submittedName>
</protein>